<accession>A0A3E2GTM0</accession>
<organism evidence="2 3">
    <name type="scientific">Scytalidium lignicola</name>
    <name type="common">Hyphomycete</name>
    <dbReference type="NCBI Taxonomy" id="5539"/>
    <lineage>
        <taxon>Eukaryota</taxon>
        <taxon>Fungi</taxon>
        <taxon>Dikarya</taxon>
        <taxon>Ascomycota</taxon>
        <taxon>Pezizomycotina</taxon>
        <taxon>Leotiomycetes</taxon>
        <taxon>Leotiomycetes incertae sedis</taxon>
        <taxon>Scytalidium</taxon>
    </lineage>
</organism>
<keyword evidence="3" id="KW-1185">Reference proteome</keyword>
<proteinExistence type="predicted"/>
<sequence>MSAIAPLAMSQTKDELVNHLNLHPETYALMAKEAEAAYKWLTKGETHLKKNCKRKPPYDWNDIAEKSKDEAIIRIAQGGNEYTSYYWNLATPTPDCPNWIARWFLYHKFRYRDGRNKGKSERNKEKKKNEAIRLDSSLAGSSSPEATSVQPEASGSTGQAQYVTTPVYEQQAFYDPVRDL</sequence>
<feature type="non-terminal residue" evidence="2">
    <location>
        <position position="180"/>
    </location>
</feature>
<reference evidence="2 3" key="1">
    <citation type="submission" date="2018-05" db="EMBL/GenBank/DDBJ databases">
        <title>Draft genome sequence of Scytalidium lignicola DSM 105466, a ubiquitous saprotrophic fungus.</title>
        <authorList>
            <person name="Buettner E."/>
            <person name="Gebauer A.M."/>
            <person name="Hofrichter M."/>
            <person name="Liers C."/>
            <person name="Kellner H."/>
        </authorList>
    </citation>
    <scope>NUCLEOTIDE SEQUENCE [LARGE SCALE GENOMIC DNA]</scope>
    <source>
        <strain evidence="2 3">DSM 105466</strain>
    </source>
</reference>
<evidence type="ECO:0000313" key="3">
    <source>
        <dbReference type="Proteomes" id="UP000258309"/>
    </source>
</evidence>
<feature type="non-terminal residue" evidence="2">
    <location>
        <position position="1"/>
    </location>
</feature>
<name>A0A3E2GTM0_SCYLI</name>
<feature type="compositionally biased region" description="Basic and acidic residues" evidence="1">
    <location>
        <begin position="115"/>
        <end position="133"/>
    </location>
</feature>
<dbReference type="Proteomes" id="UP000258309">
    <property type="component" value="Unassembled WGS sequence"/>
</dbReference>
<feature type="compositionally biased region" description="Polar residues" evidence="1">
    <location>
        <begin position="138"/>
        <end position="162"/>
    </location>
</feature>
<dbReference type="EMBL" id="NCSJ02000515">
    <property type="protein sequence ID" value="RFU24093.1"/>
    <property type="molecule type" value="Genomic_DNA"/>
</dbReference>
<comment type="caution">
    <text evidence="2">The sequence shown here is derived from an EMBL/GenBank/DDBJ whole genome shotgun (WGS) entry which is preliminary data.</text>
</comment>
<dbReference type="OrthoDB" id="4502478at2759"/>
<protein>
    <submittedName>
        <fullName evidence="2">Uncharacterized protein</fullName>
    </submittedName>
</protein>
<evidence type="ECO:0000313" key="2">
    <source>
        <dbReference type="EMBL" id="RFU24093.1"/>
    </source>
</evidence>
<dbReference type="OMA" id="KDTRIMY"/>
<gene>
    <name evidence="2" type="ORF">B7463_g12247</name>
</gene>
<dbReference type="AlphaFoldDB" id="A0A3E2GTM0"/>
<feature type="region of interest" description="Disordered" evidence="1">
    <location>
        <begin position="115"/>
        <end position="162"/>
    </location>
</feature>
<evidence type="ECO:0000256" key="1">
    <source>
        <dbReference type="SAM" id="MobiDB-lite"/>
    </source>
</evidence>